<evidence type="ECO:0000256" key="3">
    <source>
        <dbReference type="ARBA" id="ARBA00022989"/>
    </source>
</evidence>
<evidence type="ECO:0000313" key="8">
    <source>
        <dbReference type="Proteomes" id="UP000815677"/>
    </source>
</evidence>
<reference evidence="7" key="1">
    <citation type="submission" date="2014-09" db="EMBL/GenBank/DDBJ databases">
        <title>Genome sequence of the luminous mushroom Mycena chlorophos for searching fungal bioluminescence genes.</title>
        <authorList>
            <person name="Tanaka Y."/>
            <person name="Kasuga D."/>
            <person name="Oba Y."/>
            <person name="Hase S."/>
            <person name="Sato K."/>
            <person name="Oba Y."/>
            <person name="Sakakibara Y."/>
        </authorList>
    </citation>
    <scope>NUCLEOTIDE SEQUENCE</scope>
</reference>
<evidence type="ECO:0000256" key="2">
    <source>
        <dbReference type="ARBA" id="ARBA00022692"/>
    </source>
</evidence>
<dbReference type="EMBL" id="DF838442">
    <property type="protein sequence ID" value="GAT42961.1"/>
    <property type="molecule type" value="Genomic_DNA"/>
</dbReference>
<feature type="domain" description="Fatty acid hydroxylase" evidence="6">
    <location>
        <begin position="178"/>
        <end position="312"/>
    </location>
</feature>
<keyword evidence="4 5" id="KW-0472">Membrane</keyword>
<proteinExistence type="predicted"/>
<accession>A0ABQ0KVR8</accession>
<protein>
    <submittedName>
        <fullName evidence="7">Sphingosine hydroxylase</fullName>
    </submittedName>
</protein>
<keyword evidence="2 5" id="KW-0812">Transmembrane</keyword>
<dbReference type="InterPro" id="IPR006694">
    <property type="entry name" value="Fatty_acid_hydroxylase"/>
</dbReference>
<sequence>MYSILHRKLTTNIIMAFARSPAMNITSCLHLVDGVCADPIDLPWYFSPRPSLLEGISDQHLALGAPVLAYWVLSLFFHYLDTRDWKSLEKYRLNDAAEVASRNRVSRSGVIQAVIVQQAIQTALGLVWVDDAHAPANHLEQIAHIAQRLVPFIGAGQGTSQVAYFVYWWAIPILQLLGAIFFVDTWQYALHRYMHVNKFLYRHFHSWHHRLYVPYAFGALYNHPVEGLVLDSLGTALAEAVTGMSTRQAALLFTLATLKTVDDHCGYKFPFDPLQMFSNNNAAYHDIHHQKIGIKSNFAQPFFMHWDRVLGTEMTREQLEERRRRTRDRND</sequence>
<dbReference type="InterPro" id="IPR050307">
    <property type="entry name" value="Sterol_Desaturase_Related"/>
</dbReference>
<dbReference type="Pfam" id="PF04116">
    <property type="entry name" value="FA_hydroxylase"/>
    <property type="match status" value="1"/>
</dbReference>
<keyword evidence="8" id="KW-1185">Reference proteome</keyword>
<evidence type="ECO:0000256" key="4">
    <source>
        <dbReference type="ARBA" id="ARBA00023136"/>
    </source>
</evidence>
<dbReference type="Proteomes" id="UP000815677">
    <property type="component" value="Unassembled WGS sequence"/>
</dbReference>
<evidence type="ECO:0000256" key="1">
    <source>
        <dbReference type="ARBA" id="ARBA00004370"/>
    </source>
</evidence>
<evidence type="ECO:0000313" key="7">
    <source>
        <dbReference type="EMBL" id="GAT42961.1"/>
    </source>
</evidence>
<keyword evidence="3 5" id="KW-1133">Transmembrane helix</keyword>
<gene>
    <name evidence="7" type="ORF">MCHLO_00654</name>
</gene>
<feature type="transmembrane region" description="Helical" evidence="5">
    <location>
        <begin position="166"/>
        <end position="190"/>
    </location>
</feature>
<organism evidence="7 8">
    <name type="scientific">Mycena chlorophos</name>
    <name type="common">Agaric fungus</name>
    <name type="synonym">Agaricus chlorophos</name>
    <dbReference type="NCBI Taxonomy" id="658473"/>
    <lineage>
        <taxon>Eukaryota</taxon>
        <taxon>Fungi</taxon>
        <taxon>Dikarya</taxon>
        <taxon>Basidiomycota</taxon>
        <taxon>Agaricomycotina</taxon>
        <taxon>Agaricomycetes</taxon>
        <taxon>Agaricomycetidae</taxon>
        <taxon>Agaricales</taxon>
        <taxon>Marasmiineae</taxon>
        <taxon>Mycenaceae</taxon>
        <taxon>Mycena</taxon>
    </lineage>
</organism>
<evidence type="ECO:0000256" key="5">
    <source>
        <dbReference type="SAM" id="Phobius"/>
    </source>
</evidence>
<evidence type="ECO:0000259" key="6">
    <source>
        <dbReference type="Pfam" id="PF04116"/>
    </source>
</evidence>
<name>A0ABQ0KVR8_MYCCL</name>
<comment type="subcellular location">
    <subcellularLocation>
        <location evidence="1">Membrane</location>
    </subcellularLocation>
</comment>
<dbReference type="PANTHER" id="PTHR11863">
    <property type="entry name" value="STEROL DESATURASE"/>
    <property type="match status" value="1"/>
</dbReference>
<feature type="transmembrane region" description="Helical" evidence="5">
    <location>
        <begin position="61"/>
        <end position="80"/>
    </location>
</feature>